<name>A0A450TKW0_9GAMM</name>
<organism evidence="2">
    <name type="scientific">Candidatus Kentrum sp. DK</name>
    <dbReference type="NCBI Taxonomy" id="2126562"/>
    <lineage>
        <taxon>Bacteria</taxon>
        <taxon>Pseudomonadati</taxon>
        <taxon>Pseudomonadota</taxon>
        <taxon>Gammaproteobacteria</taxon>
        <taxon>Candidatus Kentrum</taxon>
    </lineage>
</organism>
<feature type="region of interest" description="Disordered" evidence="1">
    <location>
        <begin position="193"/>
        <end position="213"/>
    </location>
</feature>
<accession>A0A450TKW0</accession>
<proteinExistence type="predicted"/>
<sequence>MSRTPTSPPSFLSVRRIRLRLPDVWRRARCGQRQTASSYLQHPYKEVRLTDLKESSHARWPVRNLRHAEILEEMKAPRTSLIRSFFSNVETFATESGGHRHHQGQKKACPLCLACGPPWPRHAPGRICHRNLQAALHQTYGTLWKKTYPSCLPLLRNSSSELDAPARMFGFDWRAIAVSRKFMGSSMPSLVSRSRQSAWRDDGTGEFPRNRLK</sequence>
<protein>
    <submittedName>
        <fullName evidence="2">Uncharacterized protein</fullName>
    </submittedName>
</protein>
<gene>
    <name evidence="2" type="ORF">BECKDK2373C_GA0170839_11812</name>
</gene>
<dbReference type="EMBL" id="CAADEY010000181">
    <property type="protein sequence ID" value="VFJ68318.1"/>
    <property type="molecule type" value="Genomic_DNA"/>
</dbReference>
<evidence type="ECO:0000313" key="2">
    <source>
        <dbReference type="EMBL" id="VFJ68318.1"/>
    </source>
</evidence>
<dbReference type="AlphaFoldDB" id="A0A450TKW0"/>
<reference evidence="2" key="1">
    <citation type="submission" date="2019-02" db="EMBL/GenBank/DDBJ databases">
        <authorList>
            <person name="Gruber-Vodicka R. H."/>
            <person name="Seah K. B. B."/>
        </authorList>
    </citation>
    <scope>NUCLEOTIDE SEQUENCE</scope>
    <source>
        <strain evidence="2">BECK_DK161</strain>
    </source>
</reference>
<evidence type="ECO:0000256" key="1">
    <source>
        <dbReference type="SAM" id="MobiDB-lite"/>
    </source>
</evidence>